<dbReference type="AlphaFoldDB" id="A0A2G9YJ95"/>
<comment type="caution">
    <text evidence="2">The sequence shown here is derived from an EMBL/GenBank/DDBJ whole genome shotgun (WGS) entry which is preliminary data.</text>
</comment>
<evidence type="ECO:0000313" key="2">
    <source>
        <dbReference type="EMBL" id="PIP18793.1"/>
    </source>
</evidence>
<feature type="chain" id="PRO_5013546954" description="Outer membrane protein beta-barrel domain-containing protein" evidence="1">
    <location>
        <begin position="23"/>
        <end position="75"/>
    </location>
</feature>
<keyword evidence="1" id="KW-0732">Signal</keyword>
<proteinExistence type="predicted"/>
<dbReference type="EMBL" id="PCRK01000163">
    <property type="protein sequence ID" value="PIP18793.1"/>
    <property type="molecule type" value="Genomic_DNA"/>
</dbReference>
<name>A0A2G9YJ95_9BACT</name>
<reference evidence="2 3" key="1">
    <citation type="submission" date="2017-09" db="EMBL/GenBank/DDBJ databases">
        <title>Depth-based differentiation of microbial function through sediment-hosted aquifers and enrichment of novel symbionts in the deep terrestrial subsurface.</title>
        <authorList>
            <person name="Probst A.J."/>
            <person name="Ladd B."/>
            <person name="Jarett J.K."/>
            <person name="Geller-Mcgrath D.E."/>
            <person name="Sieber C.M."/>
            <person name="Emerson J.B."/>
            <person name="Anantharaman K."/>
            <person name="Thomas B.C."/>
            <person name="Malmstrom R."/>
            <person name="Stieglmeier M."/>
            <person name="Klingl A."/>
            <person name="Woyke T."/>
            <person name="Ryan C.M."/>
            <person name="Banfield J.F."/>
        </authorList>
    </citation>
    <scope>NUCLEOTIDE SEQUENCE [LARGE SCALE GENOMIC DNA]</scope>
    <source>
        <strain evidence="2">CG23_combo_of_CG06-09_8_20_14_all_41_10</strain>
    </source>
</reference>
<sequence length="75" mass="8029">MKSFLLSLLIVFMVFSVVPAFAGDWGSGDPIANPIPPVMDSSPSAFDVLGWDFSGDLLFGFKEKNVTIGAGYDLL</sequence>
<evidence type="ECO:0008006" key="4">
    <source>
        <dbReference type="Google" id="ProtNLM"/>
    </source>
</evidence>
<organism evidence="2 3">
    <name type="scientific">Candidatus Sherwoodlollariibacterium unditelluris</name>
    <dbReference type="NCBI Taxonomy" id="1974757"/>
    <lineage>
        <taxon>Bacteria</taxon>
        <taxon>Pseudomonadati</taxon>
        <taxon>Candidatus Omnitrophota</taxon>
        <taxon>Candidatus Sherwoodlollariibacterium</taxon>
    </lineage>
</organism>
<gene>
    <name evidence="2" type="ORF">COX41_06315</name>
</gene>
<evidence type="ECO:0000256" key="1">
    <source>
        <dbReference type="SAM" id="SignalP"/>
    </source>
</evidence>
<dbReference type="Proteomes" id="UP000231292">
    <property type="component" value="Unassembled WGS sequence"/>
</dbReference>
<protein>
    <recommendedName>
        <fullName evidence="4">Outer membrane protein beta-barrel domain-containing protein</fullName>
    </recommendedName>
</protein>
<feature type="signal peptide" evidence="1">
    <location>
        <begin position="1"/>
        <end position="22"/>
    </location>
</feature>
<feature type="non-terminal residue" evidence="2">
    <location>
        <position position="75"/>
    </location>
</feature>
<accession>A0A2G9YJ95</accession>
<evidence type="ECO:0000313" key="3">
    <source>
        <dbReference type="Proteomes" id="UP000231292"/>
    </source>
</evidence>